<feature type="compositionally biased region" description="Basic and acidic residues" evidence="1">
    <location>
        <begin position="30"/>
        <end position="45"/>
    </location>
</feature>
<evidence type="ECO:0000256" key="1">
    <source>
        <dbReference type="SAM" id="MobiDB-lite"/>
    </source>
</evidence>
<proteinExistence type="predicted"/>
<evidence type="ECO:0000313" key="2">
    <source>
        <dbReference type="EMBL" id="KAL0268083.1"/>
    </source>
</evidence>
<reference evidence="2" key="1">
    <citation type="journal article" date="2024" name="Gigascience">
        <title>Chromosome-level genome of the poultry shaft louse Menopon gallinae provides insight into the host-switching and adaptive evolution of parasitic lice.</title>
        <authorList>
            <person name="Xu Y."/>
            <person name="Ma L."/>
            <person name="Liu S."/>
            <person name="Liang Y."/>
            <person name="Liu Q."/>
            <person name="He Z."/>
            <person name="Tian L."/>
            <person name="Duan Y."/>
            <person name="Cai W."/>
            <person name="Li H."/>
            <person name="Song F."/>
        </authorList>
    </citation>
    <scope>NUCLEOTIDE SEQUENCE</scope>
    <source>
        <strain evidence="2">Cailab_2023a</strain>
    </source>
</reference>
<organism evidence="2">
    <name type="scientific">Menopon gallinae</name>
    <name type="common">poultry shaft louse</name>
    <dbReference type="NCBI Taxonomy" id="328185"/>
    <lineage>
        <taxon>Eukaryota</taxon>
        <taxon>Metazoa</taxon>
        <taxon>Ecdysozoa</taxon>
        <taxon>Arthropoda</taxon>
        <taxon>Hexapoda</taxon>
        <taxon>Insecta</taxon>
        <taxon>Pterygota</taxon>
        <taxon>Neoptera</taxon>
        <taxon>Paraneoptera</taxon>
        <taxon>Psocodea</taxon>
        <taxon>Troctomorpha</taxon>
        <taxon>Phthiraptera</taxon>
        <taxon>Amblycera</taxon>
        <taxon>Menoponidae</taxon>
        <taxon>Menopon</taxon>
    </lineage>
</organism>
<accession>A0AAW2HEZ8</accession>
<feature type="compositionally biased region" description="Basic and acidic residues" evidence="1">
    <location>
        <begin position="1"/>
        <end position="14"/>
    </location>
</feature>
<name>A0AAW2HEZ8_9NEOP</name>
<sequence>MQKELLADTEERGSKQKTPGGRVRRRGQQRRREKEVLADTEERGSSRRHQHGGKTKQQKTPEKTSEMQRKRWQTRRKEEAAEDTSKKKEIGACWKTRRKAEITRSHQYIMRLQPGSGRDGMLSYNGGYILPDGRNPVGQGKQKRPERIHTDSCRNFQETSDDFRWRLNLENASKPNPGQDSKKTKIHFKINKNGGHVDYQANRDMRSFKFEIKKEMILLVDEKWAGICK</sequence>
<protein>
    <submittedName>
        <fullName evidence="2">Uncharacterized protein</fullName>
    </submittedName>
</protein>
<comment type="caution">
    <text evidence="2">The sequence shown here is derived from an EMBL/GenBank/DDBJ whole genome shotgun (WGS) entry which is preliminary data.</text>
</comment>
<feature type="region of interest" description="Disordered" evidence="1">
    <location>
        <begin position="1"/>
        <end position="85"/>
    </location>
</feature>
<feature type="compositionally biased region" description="Basic and acidic residues" evidence="1">
    <location>
        <begin position="59"/>
        <end position="85"/>
    </location>
</feature>
<dbReference type="EMBL" id="JARGDH010000005">
    <property type="protein sequence ID" value="KAL0268083.1"/>
    <property type="molecule type" value="Genomic_DNA"/>
</dbReference>
<feature type="compositionally biased region" description="Basic residues" evidence="1">
    <location>
        <begin position="46"/>
        <end position="57"/>
    </location>
</feature>
<dbReference type="AlphaFoldDB" id="A0AAW2HEZ8"/>
<gene>
    <name evidence="2" type="ORF">PYX00_010154</name>
</gene>